<accession>A0A444VQJ8</accession>
<dbReference type="PANTHER" id="PTHR47053:SF1">
    <property type="entry name" value="MUREIN DD-ENDOPEPTIDASE MEPH-RELATED"/>
    <property type="match status" value="1"/>
</dbReference>
<comment type="caution">
    <text evidence="7">The sequence shown here is derived from an EMBL/GenBank/DDBJ whole genome shotgun (WGS) entry which is preliminary data.</text>
</comment>
<dbReference type="InterPro" id="IPR003646">
    <property type="entry name" value="SH3-like_bac-type"/>
</dbReference>
<evidence type="ECO:0000259" key="6">
    <source>
        <dbReference type="PROSITE" id="PS51935"/>
    </source>
</evidence>
<dbReference type="PANTHER" id="PTHR47053">
    <property type="entry name" value="MUREIN DD-ENDOPEPTIDASE MEPH-RELATED"/>
    <property type="match status" value="1"/>
</dbReference>
<evidence type="ECO:0000256" key="1">
    <source>
        <dbReference type="ARBA" id="ARBA00007074"/>
    </source>
</evidence>
<protein>
    <submittedName>
        <fullName evidence="7">Glycoside hydrolase</fullName>
    </submittedName>
</protein>
<proteinExistence type="inferred from homology"/>
<evidence type="ECO:0000256" key="2">
    <source>
        <dbReference type="ARBA" id="ARBA00022670"/>
    </source>
</evidence>
<dbReference type="GO" id="GO:0006508">
    <property type="term" value="P:proteolysis"/>
    <property type="evidence" value="ECO:0007669"/>
    <property type="project" value="UniProtKB-KW"/>
</dbReference>
<keyword evidence="4" id="KW-0788">Thiol protease</keyword>
<dbReference type="PROSITE" id="PS51781">
    <property type="entry name" value="SH3B"/>
    <property type="match status" value="1"/>
</dbReference>
<dbReference type="InterPro" id="IPR038765">
    <property type="entry name" value="Papain-like_cys_pep_sf"/>
</dbReference>
<evidence type="ECO:0000259" key="5">
    <source>
        <dbReference type="PROSITE" id="PS51781"/>
    </source>
</evidence>
<evidence type="ECO:0000313" key="8">
    <source>
        <dbReference type="Proteomes" id="UP000290261"/>
    </source>
</evidence>
<feature type="domain" description="NlpC/P60" evidence="6">
    <location>
        <begin position="250"/>
        <end position="384"/>
    </location>
</feature>
<dbReference type="Gene3D" id="2.30.30.40">
    <property type="entry name" value="SH3 Domains"/>
    <property type="match status" value="2"/>
</dbReference>
<evidence type="ECO:0000313" key="7">
    <source>
        <dbReference type="EMBL" id="RYC53087.1"/>
    </source>
</evidence>
<reference evidence="7 8" key="1">
    <citation type="submission" date="2014-04" db="EMBL/GenBank/DDBJ databases">
        <title>Whole genome of Muricauda olearia.</title>
        <authorList>
            <person name="Zhang X.-H."/>
            <person name="Tang K."/>
        </authorList>
    </citation>
    <scope>NUCLEOTIDE SEQUENCE [LARGE SCALE GENOMIC DNA]</scope>
    <source>
        <strain evidence="7 8">Th120</strain>
    </source>
</reference>
<dbReference type="RefSeq" id="WP_129652789.1">
    <property type="nucleotide sequence ID" value="NZ_ML142907.1"/>
</dbReference>
<dbReference type="SUPFAM" id="SSF54001">
    <property type="entry name" value="Cysteine proteinases"/>
    <property type="match status" value="1"/>
</dbReference>
<organism evidence="7 8">
    <name type="scientific">Flagellimonas olearia</name>
    <dbReference type="NCBI Taxonomy" id="552546"/>
    <lineage>
        <taxon>Bacteria</taxon>
        <taxon>Pseudomonadati</taxon>
        <taxon>Bacteroidota</taxon>
        <taxon>Flavobacteriia</taxon>
        <taxon>Flavobacteriales</taxon>
        <taxon>Flavobacteriaceae</taxon>
        <taxon>Flagellimonas</taxon>
    </lineage>
</organism>
<dbReference type="Gene3D" id="3.90.1720.10">
    <property type="entry name" value="endopeptidase domain like (from Nostoc punctiforme)"/>
    <property type="match status" value="1"/>
</dbReference>
<dbReference type="InterPro" id="IPR051202">
    <property type="entry name" value="Peptidase_C40"/>
</dbReference>
<keyword evidence="8" id="KW-1185">Reference proteome</keyword>
<dbReference type="AlphaFoldDB" id="A0A444VQJ8"/>
<name>A0A444VQJ8_9FLAO</name>
<keyword evidence="3 7" id="KW-0378">Hydrolase</keyword>
<keyword evidence="2" id="KW-0645">Protease</keyword>
<evidence type="ECO:0000256" key="3">
    <source>
        <dbReference type="ARBA" id="ARBA00022801"/>
    </source>
</evidence>
<dbReference type="InterPro" id="IPR000064">
    <property type="entry name" value="NLP_P60_dom"/>
</dbReference>
<dbReference type="EMBL" id="JJMP01000001">
    <property type="protein sequence ID" value="RYC53087.1"/>
    <property type="molecule type" value="Genomic_DNA"/>
</dbReference>
<sequence>MKYPSFREKGLSLLLTLSILFTACKTDTTEENDKVDALISSTKETFAPDKRVAIFDVEVEKNAQGYLIKGVTNLPDALESFRGALENQKISYTDSIEVLPSASLEGKVQGVVTVSVANLRGNPAHSAEMVTQATLGTPLKVYQKERNWYRVQTPDHYLGWVDSGGLELMDQTVFGEWQASDKLIYTQTYGNAFAEADPASQVVSDLVFGDILQLTSEQGNFYAVSYPDGRKGFISKSEAAPYATWTSALPLTKEALVATSKKMLGVPYLWGGTSAKGVDCSGFTKTVYFMNGMIIPRDASQQIHEGILIDDSKDFDKLVPGDLLFFGRKATDTNPERVIHVGMWVGNNEFIHSAGDVHISSMDKDSENFDEYNYNRYLRSKRILNETDEGLLYLTEKNVF</sequence>
<evidence type="ECO:0000256" key="4">
    <source>
        <dbReference type="ARBA" id="ARBA00022807"/>
    </source>
</evidence>
<dbReference type="Pfam" id="PF08239">
    <property type="entry name" value="SH3_3"/>
    <property type="match status" value="1"/>
</dbReference>
<dbReference type="Proteomes" id="UP000290261">
    <property type="component" value="Unassembled WGS sequence"/>
</dbReference>
<feature type="domain" description="SH3b" evidence="5">
    <location>
        <begin position="107"/>
        <end position="170"/>
    </location>
</feature>
<dbReference type="Pfam" id="PF00877">
    <property type="entry name" value="NLPC_P60"/>
    <property type="match status" value="1"/>
</dbReference>
<gene>
    <name evidence="7" type="ORF">DN53_02385</name>
</gene>
<dbReference type="PROSITE" id="PS51935">
    <property type="entry name" value="NLPC_P60"/>
    <property type="match status" value="1"/>
</dbReference>
<comment type="similarity">
    <text evidence="1">Belongs to the peptidase C40 family.</text>
</comment>
<dbReference type="GO" id="GO:0008234">
    <property type="term" value="F:cysteine-type peptidase activity"/>
    <property type="evidence" value="ECO:0007669"/>
    <property type="project" value="UniProtKB-KW"/>
</dbReference>
<dbReference type="PROSITE" id="PS51257">
    <property type="entry name" value="PROKAR_LIPOPROTEIN"/>
    <property type="match status" value="1"/>
</dbReference>